<feature type="domain" description="CMP/dCMP-type deaminase" evidence="9">
    <location>
        <begin position="7"/>
        <end position="118"/>
    </location>
</feature>
<dbReference type="InterPro" id="IPR028883">
    <property type="entry name" value="tRNA_aden_deaminase"/>
</dbReference>
<dbReference type="GO" id="GO:0052717">
    <property type="term" value="F:tRNA-specific adenosine-34 deaminase activity"/>
    <property type="evidence" value="ECO:0007669"/>
    <property type="project" value="UniProtKB-UniRule"/>
</dbReference>
<comment type="subunit">
    <text evidence="2 8">Homodimer.</text>
</comment>
<keyword evidence="11" id="KW-1185">Reference proteome</keyword>
<dbReference type="PANTHER" id="PTHR11079:SF202">
    <property type="entry name" value="TRNA-SPECIFIC ADENOSINE DEAMINASE"/>
    <property type="match status" value="1"/>
</dbReference>
<keyword evidence="4 8" id="KW-0479">Metal-binding</keyword>
<comment type="similarity">
    <text evidence="1">Belongs to the cytidine and deoxycytidylate deaminase family. ADAT2 subfamily.</text>
</comment>
<dbReference type="PANTHER" id="PTHR11079">
    <property type="entry name" value="CYTOSINE DEAMINASE FAMILY MEMBER"/>
    <property type="match status" value="1"/>
</dbReference>
<dbReference type="NCBIfam" id="NF008113">
    <property type="entry name" value="PRK10860.1"/>
    <property type="match status" value="1"/>
</dbReference>
<dbReference type="FunFam" id="3.40.140.10:FF:000005">
    <property type="entry name" value="tRNA-specific adenosine deaminase"/>
    <property type="match status" value="1"/>
</dbReference>
<comment type="caution">
    <text evidence="10">The sequence shown here is derived from an EMBL/GenBank/DDBJ whole genome shotgun (WGS) entry which is preliminary data.</text>
</comment>
<evidence type="ECO:0000313" key="10">
    <source>
        <dbReference type="EMBL" id="MCP3427788.1"/>
    </source>
</evidence>
<dbReference type="Proteomes" id="UP001165413">
    <property type="component" value="Unassembled WGS sequence"/>
</dbReference>
<dbReference type="HAMAP" id="MF_00972">
    <property type="entry name" value="tRNA_aden_deaminase"/>
    <property type="match status" value="1"/>
</dbReference>
<keyword evidence="5 8" id="KW-0378">Hydrolase</keyword>
<name>A0AA41X0L7_9ALTE</name>
<feature type="binding site" evidence="8">
    <location>
        <position position="91"/>
    </location>
    <ligand>
        <name>Zn(2+)</name>
        <dbReference type="ChEBI" id="CHEBI:29105"/>
        <note>catalytic</note>
    </ligand>
</feature>
<dbReference type="InterPro" id="IPR016192">
    <property type="entry name" value="APOBEC/CMP_deaminase_Zn-bd"/>
</dbReference>
<evidence type="ECO:0000256" key="1">
    <source>
        <dbReference type="ARBA" id="ARBA00010669"/>
    </source>
</evidence>
<dbReference type="SUPFAM" id="SSF53927">
    <property type="entry name" value="Cytidine deaminase-like"/>
    <property type="match status" value="1"/>
</dbReference>
<dbReference type="GO" id="GO:0008270">
    <property type="term" value="F:zinc ion binding"/>
    <property type="evidence" value="ECO:0007669"/>
    <property type="project" value="UniProtKB-UniRule"/>
</dbReference>
<evidence type="ECO:0000256" key="3">
    <source>
        <dbReference type="ARBA" id="ARBA00022694"/>
    </source>
</evidence>
<comment type="function">
    <text evidence="8">Catalyzes the deamination of adenosine to inosine at the wobble position 34 of tRNA(Arg2).</text>
</comment>
<dbReference type="EC" id="3.5.4.33" evidence="8"/>
<dbReference type="AlphaFoldDB" id="A0AA41X0L7"/>
<dbReference type="Gene3D" id="3.40.140.10">
    <property type="entry name" value="Cytidine Deaminase, domain 2"/>
    <property type="match status" value="1"/>
</dbReference>
<comment type="cofactor">
    <cofactor evidence="8">
        <name>Zn(2+)</name>
        <dbReference type="ChEBI" id="CHEBI:29105"/>
    </cofactor>
    <text evidence="8">Binds 1 zinc ion per subunit.</text>
</comment>
<evidence type="ECO:0000256" key="6">
    <source>
        <dbReference type="ARBA" id="ARBA00022833"/>
    </source>
</evidence>
<organism evidence="10 11">
    <name type="scientific">Opacimonas viscosa</name>
    <dbReference type="NCBI Taxonomy" id="2961944"/>
    <lineage>
        <taxon>Bacteria</taxon>
        <taxon>Pseudomonadati</taxon>
        <taxon>Pseudomonadota</taxon>
        <taxon>Gammaproteobacteria</taxon>
        <taxon>Alteromonadales</taxon>
        <taxon>Alteromonadaceae</taxon>
        <taxon>Opacimonas</taxon>
    </lineage>
</organism>
<feature type="binding site" evidence="8">
    <location>
        <position position="88"/>
    </location>
    <ligand>
        <name>Zn(2+)</name>
        <dbReference type="ChEBI" id="CHEBI:29105"/>
        <note>catalytic</note>
    </ligand>
</feature>
<evidence type="ECO:0000256" key="8">
    <source>
        <dbReference type="HAMAP-Rule" id="MF_00972"/>
    </source>
</evidence>
<protein>
    <recommendedName>
        <fullName evidence="8">tRNA-specific adenosine deaminase</fullName>
        <ecNumber evidence="8">3.5.4.33</ecNumber>
    </recommendedName>
</protein>
<feature type="active site" description="Proton donor" evidence="8">
    <location>
        <position position="60"/>
    </location>
</feature>
<dbReference type="EMBL" id="JANATA010000002">
    <property type="protein sequence ID" value="MCP3427788.1"/>
    <property type="molecule type" value="Genomic_DNA"/>
</dbReference>
<keyword evidence="6 8" id="KW-0862">Zinc</keyword>
<proteinExistence type="inferred from homology"/>
<dbReference type="PROSITE" id="PS51747">
    <property type="entry name" value="CYT_DCMP_DEAMINASES_2"/>
    <property type="match status" value="1"/>
</dbReference>
<evidence type="ECO:0000256" key="7">
    <source>
        <dbReference type="ARBA" id="ARBA00048045"/>
    </source>
</evidence>
<evidence type="ECO:0000256" key="2">
    <source>
        <dbReference type="ARBA" id="ARBA00011738"/>
    </source>
</evidence>
<evidence type="ECO:0000259" key="9">
    <source>
        <dbReference type="PROSITE" id="PS51747"/>
    </source>
</evidence>
<gene>
    <name evidence="8 10" type="primary">tadA</name>
    <name evidence="10" type="ORF">NLF92_02390</name>
</gene>
<accession>A0AA41X0L7</accession>
<evidence type="ECO:0000256" key="4">
    <source>
        <dbReference type="ARBA" id="ARBA00022723"/>
    </source>
</evidence>
<dbReference type="Pfam" id="PF00383">
    <property type="entry name" value="dCMP_cyt_deam_1"/>
    <property type="match status" value="1"/>
</dbReference>
<dbReference type="RefSeq" id="WP_254098489.1">
    <property type="nucleotide sequence ID" value="NZ_JANATA010000002.1"/>
</dbReference>
<dbReference type="PROSITE" id="PS00903">
    <property type="entry name" value="CYT_DCMP_DEAMINASES_1"/>
    <property type="match status" value="1"/>
</dbReference>
<sequence length="178" mass="19518">MIIVSNEQDEYWMAKAITLATEAEALGEVPVGAIVVLDDKIIGQGFNRSIIDNDPSAHAEMLAIRDAAKHIENYRIVNATLYVTLEPCPMCAGAIVHSRIKRVVYGASDQKTGAAGSVMNLLTHTALNHKVDVHNGCLSDVCSTQISDFFKMRRKQIKAKRTEEKAKAKDDTCSTKTE</sequence>
<feature type="binding site" evidence="8">
    <location>
        <position position="58"/>
    </location>
    <ligand>
        <name>Zn(2+)</name>
        <dbReference type="ChEBI" id="CHEBI:29105"/>
        <note>catalytic</note>
    </ligand>
</feature>
<reference evidence="10" key="1">
    <citation type="submission" date="2022-07" db="EMBL/GenBank/DDBJ databases">
        <title>Characterization of the Novel Bacterium Alteromonas immobilis LMIT006 and Alteromonas gregis LMIT007.</title>
        <authorList>
            <person name="Lin X."/>
        </authorList>
    </citation>
    <scope>NUCLEOTIDE SEQUENCE</scope>
    <source>
        <strain evidence="10">LMIT007</strain>
    </source>
</reference>
<evidence type="ECO:0000313" key="11">
    <source>
        <dbReference type="Proteomes" id="UP001165413"/>
    </source>
</evidence>
<evidence type="ECO:0000256" key="5">
    <source>
        <dbReference type="ARBA" id="ARBA00022801"/>
    </source>
</evidence>
<keyword evidence="3 8" id="KW-0819">tRNA processing</keyword>
<comment type="catalytic activity">
    <reaction evidence="7 8">
        <text>adenosine(34) in tRNA + H2O + H(+) = inosine(34) in tRNA + NH4(+)</text>
        <dbReference type="Rhea" id="RHEA:43168"/>
        <dbReference type="Rhea" id="RHEA-COMP:10373"/>
        <dbReference type="Rhea" id="RHEA-COMP:10374"/>
        <dbReference type="ChEBI" id="CHEBI:15377"/>
        <dbReference type="ChEBI" id="CHEBI:15378"/>
        <dbReference type="ChEBI" id="CHEBI:28938"/>
        <dbReference type="ChEBI" id="CHEBI:74411"/>
        <dbReference type="ChEBI" id="CHEBI:82852"/>
        <dbReference type="EC" id="3.5.4.33"/>
    </reaction>
</comment>
<dbReference type="InterPro" id="IPR016193">
    <property type="entry name" value="Cytidine_deaminase-like"/>
</dbReference>
<dbReference type="GO" id="GO:0002100">
    <property type="term" value="P:tRNA wobble adenosine to inosine editing"/>
    <property type="evidence" value="ECO:0007669"/>
    <property type="project" value="UniProtKB-UniRule"/>
</dbReference>
<dbReference type="CDD" id="cd01285">
    <property type="entry name" value="nucleoside_deaminase"/>
    <property type="match status" value="1"/>
</dbReference>
<dbReference type="InterPro" id="IPR002125">
    <property type="entry name" value="CMP_dCMP_dom"/>
</dbReference>